<dbReference type="SUPFAM" id="SSF50486">
    <property type="entry name" value="FMT C-terminal domain-like"/>
    <property type="match status" value="1"/>
</dbReference>
<dbReference type="AlphaFoldDB" id="A0A6L5BS34"/>
<dbReference type="GO" id="GO:0003677">
    <property type="term" value="F:DNA binding"/>
    <property type="evidence" value="ECO:0007669"/>
    <property type="project" value="InterPro"/>
</dbReference>
<comment type="similarity">
    <text evidence="1 5">Belongs to the DNA glycosylase MPG family.</text>
</comment>
<dbReference type="HAMAP" id="MF_00527">
    <property type="entry name" value="3MGH"/>
    <property type="match status" value="1"/>
</dbReference>
<dbReference type="PANTHER" id="PTHR10429:SF0">
    <property type="entry name" value="DNA-3-METHYLADENINE GLYCOSYLASE"/>
    <property type="match status" value="1"/>
</dbReference>
<dbReference type="EMBL" id="JAAAXX010000002">
    <property type="protein sequence ID" value="KAF2389904.1"/>
    <property type="molecule type" value="Genomic_DNA"/>
</dbReference>
<sequence>MSNLTVRAALAALPTALPDAFFDRDAQVLARELLGKVIRHRVGDLWLSARIIETEAYYCEEKGSHASLGYTEKRKALFLDGGHIYMYYARGGDSLNFSAQGPGNAVLIKSAYPWVDELSGPASLAQMLLNNPDAQGHPRPSQKLCAGQTLLCKALGLKVPVWDAKRFDHEVLLVQDVGPAPAHIIQTTRLGIPHGRDEHLMYRFVDAAYAPYCTRNPLRRGQVEGRDYFLLS</sequence>
<evidence type="ECO:0000256" key="3">
    <source>
        <dbReference type="ARBA" id="ARBA00022801"/>
    </source>
</evidence>
<dbReference type="RefSeq" id="WP_163911512.1">
    <property type="nucleotide sequence ID" value="NZ_JAAAXX010000002.1"/>
</dbReference>
<keyword evidence="4 5" id="KW-0234">DNA repair</keyword>
<dbReference type="GO" id="GO:0003905">
    <property type="term" value="F:alkylbase DNA N-glycosylase activity"/>
    <property type="evidence" value="ECO:0007669"/>
    <property type="project" value="InterPro"/>
</dbReference>
<gene>
    <name evidence="6" type="ORF">FX983_04353</name>
</gene>
<dbReference type="GO" id="GO:0006284">
    <property type="term" value="P:base-excision repair"/>
    <property type="evidence" value="ECO:0007669"/>
    <property type="project" value="InterPro"/>
</dbReference>
<dbReference type="EC" id="3.2.2.-" evidence="5"/>
<evidence type="ECO:0000313" key="7">
    <source>
        <dbReference type="Proteomes" id="UP000475265"/>
    </source>
</evidence>
<keyword evidence="6" id="KW-0326">Glycosidase</keyword>
<keyword evidence="3 5" id="KW-0378">Hydrolase</keyword>
<evidence type="ECO:0000256" key="5">
    <source>
        <dbReference type="HAMAP-Rule" id="MF_00527"/>
    </source>
</evidence>
<dbReference type="InterPro" id="IPR036995">
    <property type="entry name" value="MPG_sf"/>
</dbReference>
<dbReference type="InterPro" id="IPR003180">
    <property type="entry name" value="MPG"/>
</dbReference>
<protein>
    <recommendedName>
        <fullName evidence="5">Putative 3-methyladenine DNA glycosylase</fullName>
        <ecNumber evidence="5">3.2.2.-</ecNumber>
    </recommendedName>
</protein>
<comment type="caution">
    <text evidence="6">The sequence shown here is derived from an EMBL/GenBank/DDBJ whole genome shotgun (WGS) entry which is preliminary data.</text>
</comment>
<organism evidence="6 7">
    <name type="scientific">Pseudomonas frederiksbergensis</name>
    <dbReference type="NCBI Taxonomy" id="104087"/>
    <lineage>
        <taxon>Bacteria</taxon>
        <taxon>Pseudomonadati</taxon>
        <taxon>Pseudomonadota</taxon>
        <taxon>Gammaproteobacteria</taxon>
        <taxon>Pseudomonadales</taxon>
        <taxon>Pseudomonadaceae</taxon>
        <taxon>Pseudomonas</taxon>
    </lineage>
</organism>
<evidence type="ECO:0000256" key="2">
    <source>
        <dbReference type="ARBA" id="ARBA00022763"/>
    </source>
</evidence>
<proteinExistence type="inferred from homology"/>
<evidence type="ECO:0000313" key="6">
    <source>
        <dbReference type="EMBL" id="KAF2389904.1"/>
    </source>
</evidence>
<dbReference type="NCBIfam" id="NF002005">
    <property type="entry name" value="PRK00802.1-5"/>
    <property type="match status" value="1"/>
</dbReference>
<reference evidence="6 7" key="1">
    <citation type="submission" date="2019-12" db="EMBL/GenBank/DDBJ databases">
        <title>Endophytic bacteria associated with Panax ginseng seedlings.</title>
        <authorList>
            <person name="Park J.M."/>
            <person name="Shin R."/>
            <person name="Jo S.H."/>
        </authorList>
    </citation>
    <scope>NUCLEOTIDE SEQUENCE [LARGE SCALE GENOMIC DNA]</scope>
    <source>
        <strain evidence="6 7">PgKB32</strain>
    </source>
</reference>
<keyword evidence="2 5" id="KW-0227">DNA damage</keyword>
<dbReference type="Gene3D" id="3.10.300.10">
    <property type="entry name" value="Methylpurine-DNA glycosylase (MPG)"/>
    <property type="match status" value="1"/>
</dbReference>
<evidence type="ECO:0000256" key="4">
    <source>
        <dbReference type="ARBA" id="ARBA00023204"/>
    </source>
</evidence>
<dbReference type="PANTHER" id="PTHR10429">
    <property type="entry name" value="DNA-3-METHYLADENINE GLYCOSYLASE"/>
    <property type="match status" value="1"/>
</dbReference>
<dbReference type="Pfam" id="PF02245">
    <property type="entry name" value="Pur_DNA_glyco"/>
    <property type="match status" value="1"/>
</dbReference>
<dbReference type="InterPro" id="IPR011034">
    <property type="entry name" value="Formyl_transferase-like_C_sf"/>
</dbReference>
<dbReference type="Proteomes" id="UP000475265">
    <property type="component" value="Unassembled WGS sequence"/>
</dbReference>
<accession>A0A6L5BS34</accession>
<evidence type="ECO:0000256" key="1">
    <source>
        <dbReference type="ARBA" id="ARBA00009232"/>
    </source>
</evidence>
<name>A0A6L5BS34_9PSED</name>